<dbReference type="InParanoid" id="Q2FTZ6"/>
<reference evidence="5" key="1">
    <citation type="journal article" date="2016" name="Stand. Genomic Sci.">
        <title>Complete genome sequence of Methanospirillum hungatei type strain JF1.</title>
        <authorList>
            <person name="Gunsalus R.P."/>
            <person name="Cook L.E."/>
            <person name="Crable B."/>
            <person name="Rohlin L."/>
            <person name="McDonald E."/>
            <person name="Mouttaki H."/>
            <person name="Sieber J.R."/>
            <person name="Poweleit N."/>
            <person name="Zhou H."/>
            <person name="Lapidus A.L."/>
            <person name="Daligault H.E."/>
            <person name="Land M."/>
            <person name="Gilna P."/>
            <person name="Ivanova N."/>
            <person name="Kyrpides N."/>
            <person name="Culley D.E."/>
            <person name="McInerney M.J."/>
        </authorList>
    </citation>
    <scope>NUCLEOTIDE SEQUENCE [LARGE SCALE GENOMIC DNA]</scope>
    <source>
        <strain evidence="5">ATCC 27890 / DSM 864 / NBRC 100397 / JF-1</strain>
    </source>
</reference>
<dbReference type="STRING" id="323259.Mhun_2724"/>
<dbReference type="eggNOG" id="arCOG02832">
    <property type="taxonomic scope" value="Archaea"/>
</dbReference>
<name>Q2FTZ6_METHJ</name>
<dbReference type="GO" id="GO:0008253">
    <property type="term" value="F:5'-nucleotidase activity"/>
    <property type="evidence" value="ECO:0007669"/>
    <property type="project" value="TreeGrafter"/>
</dbReference>
<proteinExistence type="predicted"/>
<dbReference type="Gene3D" id="3.90.780.10">
    <property type="entry name" value="5'-Nucleotidase, C-terminal domain"/>
    <property type="match status" value="1"/>
</dbReference>
<feature type="domain" description="5'-Nucleotidase C-terminal" evidence="3">
    <location>
        <begin position="387"/>
        <end position="538"/>
    </location>
</feature>
<dbReference type="InterPro" id="IPR036907">
    <property type="entry name" value="5'-Nucleotdase_C_sf"/>
</dbReference>
<dbReference type="Pfam" id="PF02872">
    <property type="entry name" value="5_nucleotid_C"/>
    <property type="match status" value="1"/>
</dbReference>
<accession>Q2FTZ6</accession>
<dbReference type="EnsemblBacteria" id="ABD42419">
    <property type="protein sequence ID" value="ABD42419"/>
    <property type="gene ID" value="Mhun_2724"/>
</dbReference>
<dbReference type="InterPro" id="IPR029052">
    <property type="entry name" value="Metallo-depent_PP-like"/>
</dbReference>
<organism evidence="4 5">
    <name type="scientific">Methanospirillum hungatei JF-1 (strain ATCC 27890 / DSM 864 / NBRC 100397 / JF-1)</name>
    <dbReference type="NCBI Taxonomy" id="323259"/>
    <lineage>
        <taxon>Archaea</taxon>
        <taxon>Methanobacteriati</taxon>
        <taxon>Methanobacteriota</taxon>
        <taxon>Stenosarchaea group</taxon>
        <taxon>Methanomicrobia</taxon>
        <taxon>Methanomicrobiales</taxon>
        <taxon>Methanospirillaceae</taxon>
        <taxon>Methanospirillum</taxon>
    </lineage>
</organism>
<dbReference type="PRINTS" id="PR01607">
    <property type="entry name" value="APYRASEFAMLY"/>
</dbReference>
<keyword evidence="5" id="KW-1185">Reference proteome</keyword>
<dbReference type="GO" id="GO:0008768">
    <property type="term" value="F:UDP-sugar diphosphatase activity"/>
    <property type="evidence" value="ECO:0007669"/>
    <property type="project" value="TreeGrafter"/>
</dbReference>
<dbReference type="InterPro" id="IPR008334">
    <property type="entry name" value="5'-Nucleotdase_C"/>
</dbReference>
<dbReference type="PANTHER" id="PTHR11575:SF24">
    <property type="entry name" value="5'-NUCLEOTIDASE"/>
    <property type="match status" value="1"/>
</dbReference>
<evidence type="ECO:0000313" key="4">
    <source>
        <dbReference type="EMBL" id="ABD42419.1"/>
    </source>
</evidence>
<dbReference type="PANTHER" id="PTHR11575">
    <property type="entry name" value="5'-NUCLEOTIDASE-RELATED"/>
    <property type="match status" value="1"/>
</dbReference>
<dbReference type="Pfam" id="PF00149">
    <property type="entry name" value="Metallophos"/>
    <property type="match status" value="1"/>
</dbReference>
<dbReference type="HOGENOM" id="CLU_005854_7_3_2"/>
<gene>
    <name evidence="4" type="ordered locus">Mhun_2724</name>
</gene>
<dbReference type="InterPro" id="IPR004843">
    <property type="entry name" value="Calcineurin-like_PHP"/>
</dbReference>
<protein>
    <submittedName>
        <fullName evidence="4">5'-Nucleotidase-like protein</fullName>
    </submittedName>
</protein>
<dbReference type="InterPro" id="IPR006179">
    <property type="entry name" value="5_nucleotidase/apyrase"/>
</dbReference>
<dbReference type="Proteomes" id="UP000001941">
    <property type="component" value="Chromosome"/>
</dbReference>
<dbReference type="EMBL" id="CP000254">
    <property type="protein sequence ID" value="ABD42419.1"/>
    <property type="molecule type" value="Genomic_DNA"/>
</dbReference>
<evidence type="ECO:0000256" key="1">
    <source>
        <dbReference type="ARBA" id="ARBA00022729"/>
    </source>
</evidence>
<dbReference type="Gene3D" id="3.60.21.10">
    <property type="match status" value="1"/>
</dbReference>
<evidence type="ECO:0000259" key="2">
    <source>
        <dbReference type="Pfam" id="PF00149"/>
    </source>
</evidence>
<sequence length="581" mass="63400">MQRYPIMPVPPHHTLRIAGILAILYLISFFFIPTAADDQAFGPVKFHILAVNDFHGQLGPGQKMNGSPAGSIPVLAGYLSDAIDTYGTNTTIIALPGDMTGASPAESNLLLDEPAILFMNRFVTGDWKKPDTTETTGVRVIGTLGNHEFDRNLSELQRLINGGNDGTNITHLVDPYPGALWPVIAANIFWNGTDNLFLEPYVIEDIEGVPVAFIGAVTELTGEISEPGNVEQVAFTDEADAINAQVKVLQEQGIHAFVVLLHEGGSQTPYDGPTQETGDLSGRVTSIVMRLDEDVDVVLSAHSHQFTNQYVPNAGGKPTLVTQAYSYSSAYADVTLELDPEMKDIVNKTATIVTAYADQGAGFTPDENSQELLDAVNSTIAPLISEVIATTDIPLTRNPDENGESLLYDIATDAFRWDMKTNISILNIGYLRADIDAGEITTGDAYSVMPFHDQIYSVQMTGQQIKDLLNQQWTRTVKPDHLLQISGFSYFYDESRDPSDRVVNITIDGEEMDMNAYYTVATIDFLAHGGDGYTIMKEGTLVGYGALDVDEFIAYLTYIPSPIHEQTGGRINRVDSGIEQE</sequence>
<evidence type="ECO:0000259" key="3">
    <source>
        <dbReference type="Pfam" id="PF02872"/>
    </source>
</evidence>
<feature type="domain" description="Calcineurin-like phosphoesterase" evidence="2">
    <location>
        <begin position="47"/>
        <end position="305"/>
    </location>
</feature>
<evidence type="ECO:0000313" key="5">
    <source>
        <dbReference type="Proteomes" id="UP000001941"/>
    </source>
</evidence>
<dbReference type="GO" id="GO:0009166">
    <property type="term" value="P:nucleotide catabolic process"/>
    <property type="evidence" value="ECO:0007669"/>
    <property type="project" value="InterPro"/>
</dbReference>
<dbReference type="SUPFAM" id="SSF55816">
    <property type="entry name" value="5'-nucleotidase (syn. UDP-sugar hydrolase), C-terminal domain"/>
    <property type="match status" value="1"/>
</dbReference>
<dbReference type="CDD" id="cd07412">
    <property type="entry name" value="MPP_YhcR_N"/>
    <property type="match status" value="1"/>
</dbReference>
<dbReference type="RefSeq" id="WP_011449675.1">
    <property type="nucleotide sequence ID" value="NC_007796.1"/>
</dbReference>
<dbReference type="SUPFAM" id="SSF56300">
    <property type="entry name" value="Metallo-dependent phosphatases"/>
    <property type="match status" value="1"/>
</dbReference>
<dbReference type="InterPro" id="IPR041831">
    <property type="entry name" value="YhcR_MPP"/>
</dbReference>
<keyword evidence="1" id="KW-0732">Signal</keyword>
<dbReference type="GeneID" id="3925132"/>
<dbReference type="KEGG" id="mhu:Mhun_2724"/>
<dbReference type="AlphaFoldDB" id="Q2FTZ6"/>
<dbReference type="OrthoDB" id="21342at2157"/>